<dbReference type="InterPro" id="IPR020904">
    <property type="entry name" value="Sc_DH/Rdtase_CS"/>
</dbReference>
<organism evidence="3 4">
    <name type="scientific">Rubellicoccus peritrichatus</name>
    <dbReference type="NCBI Taxonomy" id="3080537"/>
    <lineage>
        <taxon>Bacteria</taxon>
        <taxon>Pseudomonadati</taxon>
        <taxon>Verrucomicrobiota</taxon>
        <taxon>Opitutia</taxon>
        <taxon>Puniceicoccales</taxon>
        <taxon>Cerasicoccaceae</taxon>
        <taxon>Rubellicoccus</taxon>
    </lineage>
</organism>
<dbReference type="Pfam" id="PF13561">
    <property type="entry name" value="adh_short_C2"/>
    <property type="match status" value="1"/>
</dbReference>
<dbReference type="AlphaFoldDB" id="A0AAQ3LBX8"/>
<evidence type="ECO:0000313" key="4">
    <source>
        <dbReference type="Proteomes" id="UP001304300"/>
    </source>
</evidence>
<dbReference type="EMBL" id="CP136920">
    <property type="protein sequence ID" value="WOO42936.1"/>
    <property type="molecule type" value="Genomic_DNA"/>
</dbReference>
<dbReference type="SUPFAM" id="SSF51735">
    <property type="entry name" value="NAD(P)-binding Rossmann-fold domains"/>
    <property type="match status" value="1"/>
</dbReference>
<name>A0AAQ3LBX8_9BACT</name>
<evidence type="ECO:0000256" key="1">
    <source>
        <dbReference type="ARBA" id="ARBA00006484"/>
    </source>
</evidence>
<sequence length="232" mass="24943">MIKSAIITGTRKGLGKAAAEHFLENGWRVAGCSRKPGSIEHESYSHFELDVGDERAVGKMIWQVSRTHKSVDLLINNAGIASMNHCITTPLTTGRSLMETNVLGSFSFLREVAKVMRRGGGGRIINLSSVAVPLALEGEALYAASKAAVEALTRVTAKELAPWNITVNAIGPGPIKTSLIAGVPKERIEDLIEQQTIKRLGTPADVINAIDFFVRPESDFVTGQVLYLGGAY</sequence>
<reference evidence="3 4" key="1">
    <citation type="submission" date="2023-10" db="EMBL/GenBank/DDBJ databases">
        <title>Rubellicoccus peritrichatus gen. nov., sp. nov., isolated from an algae of coral reef tank.</title>
        <authorList>
            <person name="Luo J."/>
        </authorList>
    </citation>
    <scope>NUCLEOTIDE SEQUENCE [LARGE SCALE GENOMIC DNA]</scope>
    <source>
        <strain evidence="3 4">CR14</strain>
    </source>
</reference>
<dbReference type="CDD" id="cd05233">
    <property type="entry name" value="SDR_c"/>
    <property type="match status" value="1"/>
</dbReference>
<evidence type="ECO:0000256" key="2">
    <source>
        <dbReference type="ARBA" id="ARBA00023002"/>
    </source>
</evidence>
<dbReference type="FunFam" id="3.40.50.720:FF:000084">
    <property type="entry name" value="Short-chain dehydrogenase reductase"/>
    <property type="match status" value="1"/>
</dbReference>
<dbReference type="PRINTS" id="PR00080">
    <property type="entry name" value="SDRFAMILY"/>
</dbReference>
<protein>
    <submittedName>
        <fullName evidence="3">SDR family oxidoreductase</fullName>
        <ecNumber evidence="3">1.-.-.-</ecNumber>
    </submittedName>
</protein>
<proteinExistence type="inferred from homology"/>
<dbReference type="EC" id="1.-.-.-" evidence="3"/>
<keyword evidence="2 3" id="KW-0560">Oxidoreductase</keyword>
<keyword evidence="4" id="KW-1185">Reference proteome</keyword>
<dbReference type="PANTHER" id="PTHR42760">
    <property type="entry name" value="SHORT-CHAIN DEHYDROGENASES/REDUCTASES FAMILY MEMBER"/>
    <property type="match status" value="1"/>
</dbReference>
<dbReference type="PANTHER" id="PTHR42760:SF133">
    <property type="entry name" value="3-OXOACYL-[ACYL-CARRIER-PROTEIN] REDUCTASE"/>
    <property type="match status" value="1"/>
</dbReference>
<accession>A0AAQ3LBX8</accession>
<dbReference type="PROSITE" id="PS00061">
    <property type="entry name" value="ADH_SHORT"/>
    <property type="match status" value="1"/>
</dbReference>
<dbReference type="PRINTS" id="PR00081">
    <property type="entry name" value="GDHRDH"/>
</dbReference>
<dbReference type="RefSeq" id="WP_317835470.1">
    <property type="nucleotide sequence ID" value="NZ_CP136920.1"/>
</dbReference>
<gene>
    <name evidence="3" type="ORF">RZN69_07510</name>
</gene>
<comment type="similarity">
    <text evidence="1">Belongs to the short-chain dehydrogenases/reductases (SDR) family.</text>
</comment>
<dbReference type="InterPro" id="IPR036291">
    <property type="entry name" value="NAD(P)-bd_dom_sf"/>
</dbReference>
<dbReference type="InterPro" id="IPR002347">
    <property type="entry name" value="SDR_fam"/>
</dbReference>
<dbReference type="KEGG" id="puo:RZN69_07510"/>
<dbReference type="Gene3D" id="3.40.50.720">
    <property type="entry name" value="NAD(P)-binding Rossmann-like Domain"/>
    <property type="match status" value="1"/>
</dbReference>
<evidence type="ECO:0000313" key="3">
    <source>
        <dbReference type="EMBL" id="WOO42936.1"/>
    </source>
</evidence>
<dbReference type="Proteomes" id="UP001304300">
    <property type="component" value="Chromosome"/>
</dbReference>
<dbReference type="GO" id="GO:0016616">
    <property type="term" value="F:oxidoreductase activity, acting on the CH-OH group of donors, NAD or NADP as acceptor"/>
    <property type="evidence" value="ECO:0007669"/>
    <property type="project" value="TreeGrafter"/>
</dbReference>